<proteinExistence type="predicted"/>
<geneLocation type="plasmid" evidence="3 4">
    <name>pACRY03</name>
</geneLocation>
<accession>A5FU31</accession>
<dbReference type="InterPro" id="IPR011335">
    <property type="entry name" value="Restrct_endonuc-II-like"/>
</dbReference>
<keyword evidence="1" id="KW-1133">Transmembrane helix</keyword>
<keyword evidence="1" id="KW-0472">Membrane</keyword>
<name>A5FU31_ACICJ</name>
<dbReference type="Pfam" id="PF08378">
    <property type="entry name" value="NERD"/>
    <property type="match status" value="1"/>
</dbReference>
<evidence type="ECO:0000313" key="3">
    <source>
        <dbReference type="EMBL" id="ABQ29113.1"/>
    </source>
</evidence>
<feature type="transmembrane region" description="Helical" evidence="1">
    <location>
        <begin position="204"/>
        <end position="225"/>
    </location>
</feature>
<evidence type="ECO:0000313" key="4">
    <source>
        <dbReference type="Proteomes" id="UP000000245"/>
    </source>
</evidence>
<dbReference type="HOGENOM" id="CLU_1222610_0_0_5"/>
<dbReference type="Proteomes" id="UP000000245">
    <property type="component" value="Plasmid pACRY03"/>
</dbReference>
<dbReference type="KEGG" id="acr:Acry_3513"/>
<dbReference type="SUPFAM" id="SSF52980">
    <property type="entry name" value="Restriction endonuclease-like"/>
    <property type="match status" value="1"/>
</dbReference>
<dbReference type="AlphaFoldDB" id="A5FU31"/>
<gene>
    <name evidence="3" type="ordered locus">Acry_3513</name>
</gene>
<keyword evidence="1" id="KW-0812">Transmembrane</keyword>
<dbReference type="EMBL" id="CP000691">
    <property type="protein sequence ID" value="ABQ29113.1"/>
    <property type="molecule type" value="Genomic_DNA"/>
</dbReference>
<dbReference type="PROSITE" id="PS50965">
    <property type="entry name" value="NERD"/>
    <property type="match status" value="1"/>
</dbReference>
<organism evidence="3 4">
    <name type="scientific">Acidiphilium cryptum (strain JF-5)</name>
    <dbReference type="NCBI Taxonomy" id="349163"/>
    <lineage>
        <taxon>Bacteria</taxon>
        <taxon>Pseudomonadati</taxon>
        <taxon>Pseudomonadota</taxon>
        <taxon>Alphaproteobacteria</taxon>
        <taxon>Acetobacterales</taxon>
        <taxon>Acidocellaceae</taxon>
        <taxon>Acidiphilium</taxon>
    </lineage>
</organism>
<keyword evidence="4" id="KW-1185">Reference proteome</keyword>
<evidence type="ECO:0000256" key="1">
    <source>
        <dbReference type="SAM" id="Phobius"/>
    </source>
</evidence>
<reference evidence="3 4" key="1">
    <citation type="submission" date="2007-05" db="EMBL/GenBank/DDBJ databases">
        <title>Complete sequence of plasmid3 pACRY03 of Acidiphilium cryptum JF-5.</title>
        <authorList>
            <consortium name="US DOE Joint Genome Institute"/>
            <person name="Copeland A."/>
            <person name="Lucas S."/>
            <person name="Lapidus A."/>
            <person name="Barry K."/>
            <person name="Detter J.C."/>
            <person name="Glavina del Rio T."/>
            <person name="Hammon N."/>
            <person name="Israni S."/>
            <person name="Dalin E."/>
            <person name="Tice H."/>
            <person name="Pitluck S."/>
            <person name="Sims D."/>
            <person name="Brettin T."/>
            <person name="Bruce D."/>
            <person name="Han C."/>
            <person name="Schmutz J."/>
            <person name="Larimer F."/>
            <person name="Land M."/>
            <person name="Hauser L."/>
            <person name="Kyrpides N."/>
            <person name="Kim E."/>
            <person name="Magnuson T."/>
            <person name="Richardson P."/>
        </authorList>
    </citation>
    <scope>NUCLEOTIDE SEQUENCE [LARGE SCALE GENOMIC DNA]</scope>
    <source>
        <strain evidence="4">JF-5</strain>
        <plasmid evidence="4">Plasmid pACRY03</plasmid>
    </source>
</reference>
<protein>
    <submittedName>
        <fullName evidence="3">NERD domain protein</fullName>
    </submittedName>
</protein>
<keyword evidence="3" id="KW-0614">Plasmid</keyword>
<evidence type="ECO:0000259" key="2">
    <source>
        <dbReference type="PROSITE" id="PS50965"/>
    </source>
</evidence>
<feature type="domain" description="NERD" evidence="2">
    <location>
        <begin position="27"/>
        <end position="141"/>
    </location>
</feature>
<sequence length="226" mass="24553">MVATGAAAAAIITRPTDQATETHAQRAGAAGEKRVARALERAGVPAIHDITLQDRRGTHQIDHVAAAGDCLYCLETKTWRGELMGHAHAQQWTLKKPDGAAQRVYNPLLQNETHRDVIRRVTQVPVRPLVILAGHVQLAGEPVPGMISLTSAIMEMTRAGAASGRALAALEALERFRGQSRQAVLSAAHRRRMRRHKPACTRQLWILAVGAALVFFVLAGEQAILW</sequence>
<dbReference type="InterPro" id="IPR011528">
    <property type="entry name" value="NERD"/>
</dbReference>